<name>A0A8J3INY9_9CHLR</name>
<feature type="transmembrane region" description="Helical" evidence="1">
    <location>
        <begin position="110"/>
        <end position="132"/>
    </location>
</feature>
<reference evidence="2" key="1">
    <citation type="submission" date="2020-10" db="EMBL/GenBank/DDBJ databases">
        <title>Taxonomic study of unclassified bacteria belonging to the class Ktedonobacteria.</title>
        <authorList>
            <person name="Yabe S."/>
            <person name="Wang C.M."/>
            <person name="Zheng Y."/>
            <person name="Sakai Y."/>
            <person name="Cavaletti L."/>
            <person name="Monciardini P."/>
            <person name="Donadio S."/>
        </authorList>
    </citation>
    <scope>NUCLEOTIDE SEQUENCE</scope>
    <source>
        <strain evidence="2">ID150040</strain>
    </source>
</reference>
<comment type="caution">
    <text evidence="2">The sequence shown here is derived from an EMBL/GenBank/DDBJ whole genome shotgun (WGS) entry which is preliminary data.</text>
</comment>
<feature type="transmembrane region" description="Helical" evidence="1">
    <location>
        <begin position="234"/>
        <end position="254"/>
    </location>
</feature>
<evidence type="ECO:0000313" key="3">
    <source>
        <dbReference type="Proteomes" id="UP000597444"/>
    </source>
</evidence>
<evidence type="ECO:0000256" key="1">
    <source>
        <dbReference type="SAM" id="Phobius"/>
    </source>
</evidence>
<dbReference type="Pfam" id="PF06182">
    <property type="entry name" value="ABC2_membrane_6"/>
    <property type="match status" value="1"/>
</dbReference>
<gene>
    <name evidence="2" type="ORF">KSF_075360</name>
</gene>
<evidence type="ECO:0000313" key="2">
    <source>
        <dbReference type="EMBL" id="GHO97488.1"/>
    </source>
</evidence>
<feature type="transmembrane region" description="Helical" evidence="1">
    <location>
        <begin position="194"/>
        <end position="214"/>
    </location>
</feature>
<dbReference type="PANTHER" id="PTHR36833:SF1">
    <property type="entry name" value="INTEGRAL MEMBRANE TRANSPORT PROTEIN"/>
    <property type="match status" value="1"/>
</dbReference>
<dbReference type="EMBL" id="BNJK01000001">
    <property type="protein sequence ID" value="GHO97488.1"/>
    <property type="molecule type" value="Genomic_DNA"/>
</dbReference>
<dbReference type="InterPro" id="IPR010390">
    <property type="entry name" value="ABC-2_transporter-like"/>
</dbReference>
<organism evidence="2 3">
    <name type="scientific">Reticulibacter mediterranei</name>
    <dbReference type="NCBI Taxonomy" id="2778369"/>
    <lineage>
        <taxon>Bacteria</taxon>
        <taxon>Bacillati</taxon>
        <taxon>Chloroflexota</taxon>
        <taxon>Ktedonobacteria</taxon>
        <taxon>Ktedonobacterales</taxon>
        <taxon>Reticulibacteraceae</taxon>
        <taxon>Reticulibacter</taxon>
    </lineage>
</organism>
<accession>A0A8J3INY9</accession>
<dbReference type="RefSeq" id="WP_220208039.1">
    <property type="nucleotide sequence ID" value="NZ_BNJK01000001.1"/>
</dbReference>
<keyword evidence="3" id="KW-1185">Reference proteome</keyword>
<dbReference type="Proteomes" id="UP000597444">
    <property type="component" value="Unassembled WGS sequence"/>
</dbReference>
<keyword evidence="1" id="KW-1133">Transmembrane helix</keyword>
<feature type="transmembrane region" description="Helical" evidence="1">
    <location>
        <begin position="144"/>
        <end position="173"/>
    </location>
</feature>
<dbReference type="PANTHER" id="PTHR36833">
    <property type="entry name" value="SLR0610 PROTEIN-RELATED"/>
    <property type="match status" value="1"/>
</dbReference>
<keyword evidence="1" id="KW-0812">Transmembrane</keyword>
<dbReference type="AlphaFoldDB" id="A0A8J3INY9"/>
<protein>
    <submittedName>
        <fullName evidence="2">Multidrug ABC transporter permease</fullName>
    </submittedName>
</protein>
<sequence length="266" mass="30676">MYWLSVMKCLLIANGKTCMEYKVNFIVYIFSAISSNLIILLFIWSVLSRFQSLQQWSFQEVFFLFSLRLVAHGLRVMCFSNVQRLSFYVRQGDFDRFLLRPLNPLFQILIWYYHPASIGDLGTGIVCLISASNLLDIHWTLLSLGYLLLIVIGGCLIEASLFIIVHVLAFWITDAQRIAPIVMMFNDYFSLYPLTIYNTFIKILLTFIIPVGFISYYPATAFLSRTNEIPFTPMFAYITPLVGLSLFTLTCMFWQVGQNHYQGTGS</sequence>
<feature type="transmembrane region" description="Helical" evidence="1">
    <location>
        <begin position="25"/>
        <end position="47"/>
    </location>
</feature>
<keyword evidence="1" id="KW-0472">Membrane</keyword>
<proteinExistence type="predicted"/>